<dbReference type="EMBL" id="JAPNOA010000026">
    <property type="protein sequence ID" value="MCY0965396.1"/>
    <property type="molecule type" value="Genomic_DNA"/>
</dbReference>
<gene>
    <name evidence="2" type="ORF">OUO13_09375</name>
</gene>
<organism evidence="2 3">
    <name type="scientific">Parathalassolituus penaei</name>
    <dbReference type="NCBI Taxonomy" id="2997323"/>
    <lineage>
        <taxon>Bacteria</taxon>
        <taxon>Pseudomonadati</taxon>
        <taxon>Pseudomonadota</taxon>
        <taxon>Gammaproteobacteria</taxon>
        <taxon>Oceanospirillales</taxon>
        <taxon>Oceanospirillaceae</taxon>
        <taxon>Parathalassolituus</taxon>
    </lineage>
</organism>
<proteinExistence type="predicted"/>
<dbReference type="InterPro" id="IPR025737">
    <property type="entry name" value="FApF"/>
</dbReference>
<feature type="chain" id="PRO_5040738434" evidence="1">
    <location>
        <begin position="23"/>
        <end position="298"/>
    </location>
</feature>
<comment type="caution">
    <text evidence="2">The sequence shown here is derived from an EMBL/GenBank/DDBJ whole genome shotgun (WGS) entry which is preliminary data.</text>
</comment>
<protein>
    <submittedName>
        <fullName evidence="2">Transporter</fullName>
    </submittedName>
</protein>
<keyword evidence="1" id="KW-0732">Signal</keyword>
<evidence type="ECO:0000313" key="2">
    <source>
        <dbReference type="EMBL" id="MCY0965396.1"/>
    </source>
</evidence>
<keyword evidence="3" id="KW-1185">Reference proteome</keyword>
<dbReference type="RefSeq" id="WP_283173608.1">
    <property type="nucleotide sequence ID" value="NZ_JAPNOA010000026.1"/>
</dbReference>
<dbReference type="Pfam" id="PF13557">
    <property type="entry name" value="Phenol_MetA_deg"/>
    <property type="match status" value="1"/>
</dbReference>
<feature type="signal peptide" evidence="1">
    <location>
        <begin position="1"/>
        <end position="22"/>
    </location>
</feature>
<name>A0A9X3EDW1_9GAMM</name>
<evidence type="ECO:0000256" key="1">
    <source>
        <dbReference type="SAM" id="SignalP"/>
    </source>
</evidence>
<dbReference type="Proteomes" id="UP001150830">
    <property type="component" value="Unassembled WGS sequence"/>
</dbReference>
<reference evidence="2" key="1">
    <citation type="submission" date="2022-11" db="EMBL/GenBank/DDBJ databases">
        <title>Parathalassolutuus dongxingensis gen. nov., sp. nov., a novel member of family Oceanospirillaceae isolated from a coastal shrimp pond in Guangxi, China.</title>
        <authorList>
            <person name="Chen H."/>
        </authorList>
    </citation>
    <scope>NUCLEOTIDE SEQUENCE</scope>
    <source>
        <strain evidence="2">G-43</strain>
    </source>
</reference>
<sequence length="298" mass="31785">MRTASRLTLCTLALTASNTLLATEGGGTVYPVGAENYTCCALPPPGMYGIVYAQSYSADTLRNNKGDDASPSDDFKVTANAVVPRLVYVTEQQVLGGSLGFHTIAPLVNLDVKIAPGVSDSDSGLGDMVFGAAIGWHHSQALHTVAVFDIIAPTGSYDKTEIANIGRNHWAAQGVYGVSRMDPTGLNFGFKGMWTVNGENSDTHYTDGQELIMDYALGWGIGNGLVVGAGGYLYQQITDDEQNGATIKDNRGKAMAIGPSIRFDSGKGWFATVKYTQEMNVRNRAEGNTLWLKAVMPL</sequence>
<dbReference type="AlphaFoldDB" id="A0A9X3EDW1"/>
<evidence type="ECO:0000313" key="3">
    <source>
        <dbReference type="Proteomes" id="UP001150830"/>
    </source>
</evidence>
<accession>A0A9X3EDW1</accession>